<proteinExistence type="predicted"/>
<dbReference type="Proteomes" id="UP001177023">
    <property type="component" value="Unassembled WGS sequence"/>
</dbReference>
<gene>
    <name evidence="2" type="ORF">MSPICULIGERA_LOCUS8401</name>
</gene>
<accession>A0AA36CL03</accession>
<keyword evidence="1" id="KW-0472">Membrane</keyword>
<feature type="transmembrane region" description="Helical" evidence="1">
    <location>
        <begin position="60"/>
        <end position="81"/>
    </location>
</feature>
<keyword evidence="1" id="KW-0812">Transmembrane</keyword>
<feature type="non-terminal residue" evidence="2">
    <location>
        <position position="149"/>
    </location>
</feature>
<evidence type="ECO:0000256" key="1">
    <source>
        <dbReference type="SAM" id="Phobius"/>
    </source>
</evidence>
<dbReference type="AlphaFoldDB" id="A0AA36CL03"/>
<keyword evidence="3" id="KW-1185">Reference proteome</keyword>
<comment type="caution">
    <text evidence="2">The sequence shown here is derived from an EMBL/GenBank/DDBJ whole genome shotgun (WGS) entry which is preliminary data.</text>
</comment>
<dbReference type="EMBL" id="CATQJA010002205">
    <property type="protein sequence ID" value="CAJ0569946.1"/>
    <property type="molecule type" value="Genomic_DNA"/>
</dbReference>
<keyword evidence="1" id="KW-1133">Transmembrane helix</keyword>
<organism evidence="2 3">
    <name type="scientific">Mesorhabditis spiculigera</name>
    <dbReference type="NCBI Taxonomy" id="96644"/>
    <lineage>
        <taxon>Eukaryota</taxon>
        <taxon>Metazoa</taxon>
        <taxon>Ecdysozoa</taxon>
        <taxon>Nematoda</taxon>
        <taxon>Chromadorea</taxon>
        <taxon>Rhabditida</taxon>
        <taxon>Rhabditina</taxon>
        <taxon>Rhabditomorpha</taxon>
        <taxon>Rhabditoidea</taxon>
        <taxon>Rhabditidae</taxon>
        <taxon>Mesorhabditinae</taxon>
        <taxon>Mesorhabditis</taxon>
    </lineage>
</organism>
<sequence length="149" mass="16536">MEIKAVHYLDKDASDRFYNMDAYVIVLIGCILVANLATFWRLKFLSLRDKGDLVARDNRLLVLLLGFSNLAFFFNGLLVALTGDDTVGQLNTIARTNVARNVAKLYARHTSAIATGILFVVYGYTCRNRNEKGPRGSIVTVTTSRTLAS</sequence>
<feature type="transmembrane region" description="Helical" evidence="1">
    <location>
        <begin position="20"/>
        <end position="40"/>
    </location>
</feature>
<name>A0AA36CL03_9BILA</name>
<evidence type="ECO:0000313" key="2">
    <source>
        <dbReference type="EMBL" id="CAJ0569946.1"/>
    </source>
</evidence>
<reference evidence="2" key="1">
    <citation type="submission" date="2023-06" db="EMBL/GenBank/DDBJ databases">
        <authorList>
            <person name="Delattre M."/>
        </authorList>
    </citation>
    <scope>NUCLEOTIDE SEQUENCE</scope>
    <source>
        <strain evidence="2">AF72</strain>
    </source>
</reference>
<feature type="transmembrane region" description="Helical" evidence="1">
    <location>
        <begin position="105"/>
        <end position="125"/>
    </location>
</feature>
<protein>
    <submittedName>
        <fullName evidence="2">Uncharacterized protein</fullName>
    </submittedName>
</protein>
<evidence type="ECO:0000313" key="3">
    <source>
        <dbReference type="Proteomes" id="UP001177023"/>
    </source>
</evidence>